<dbReference type="AlphaFoldDB" id="A0AA39NAZ3"/>
<dbReference type="InterPro" id="IPR043519">
    <property type="entry name" value="NT_sf"/>
</dbReference>
<evidence type="ECO:0008006" key="3">
    <source>
        <dbReference type="Google" id="ProtNLM"/>
    </source>
</evidence>
<keyword evidence="2" id="KW-1185">Reference proteome</keyword>
<reference evidence="1" key="1">
    <citation type="submission" date="2023-06" db="EMBL/GenBank/DDBJ databases">
        <authorList>
            <consortium name="Lawrence Berkeley National Laboratory"/>
            <person name="Ahrendt S."/>
            <person name="Sahu N."/>
            <person name="Indic B."/>
            <person name="Wong-Bajracharya J."/>
            <person name="Merenyi Z."/>
            <person name="Ke H.-M."/>
            <person name="Monk M."/>
            <person name="Kocsube S."/>
            <person name="Drula E."/>
            <person name="Lipzen A."/>
            <person name="Balint B."/>
            <person name="Henrissat B."/>
            <person name="Andreopoulos B."/>
            <person name="Martin F.M."/>
            <person name="Harder C.B."/>
            <person name="Rigling D."/>
            <person name="Ford K.L."/>
            <person name="Foster G.D."/>
            <person name="Pangilinan J."/>
            <person name="Papanicolaou A."/>
            <person name="Barry K."/>
            <person name="LaButti K."/>
            <person name="Viragh M."/>
            <person name="Koriabine M."/>
            <person name="Yan M."/>
            <person name="Riley R."/>
            <person name="Champramary S."/>
            <person name="Plett K.L."/>
            <person name="Tsai I.J."/>
            <person name="Slot J."/>
            <person name="Sipos G."/>
            <person name="Plett J."/>
            <person name="Nagy L.G."/>
            <person name="Grigoriev I.V."/>
        </authorList>
    </citation>
    <scope>NUCLEOTIDE SEQUENCE</scope>
    <source>
        <strain evidence="1">CCBAS 213</strain>
    </source>
</reference>
<dbReference type="EMBL" id="JAUEPS010000009">
    <property type="protein sequence ID" value="KAK0462279.1"/>
    <property type="molecule type" value="Genomic_DNA"/>
</dbReference>
<dbReference type="Gene3D" id="3.30.460.40">
    <property type="match status" value="1"/>
</dbReference>
<protein>
    <recommendedName>
        <fullName evidence="3">Nucleotidyltransferase</fullName>
    </recommendedName>
</protein>
<proteinExistence type="predicted"/>
<gene>
    <name evidence="1" type="ORF">EV420DRAFT_1265780</name>
</gene>
<organism evidence="1 2">
    <name type="scientific">Armillaria tabescens</name>
    <name type="common">Ringless honey mushroom</name>
    <name type="synonym">Agaricus tabescens</name>
    <dbReference type="NCBI Taxonomy" id="1929756"/>
    <lineage>
        <taxon>Eukaryota</taxon>
        <taxon>Fungi</taxon>
        <taxon>Dikarya</taxon>
        <taxon>Basidiomycota</taxon>
        <taxon>Agaricomycotina</taxon>
        <taxon>Agaricomycetes</taxon>
        <taxon>Agaricomycetidae</taxon>
        <taxon>Agaricales</taxon>
        <taxon>Marasmiineae</taxon>
        <taxon>Physalacriaceae</taxon>
        <taxon>Desarmillaria</taxon>
    </lineage>
</organism>
<name>A0AA39NAZ3_ARMTA</name>
<dbReference type="GeneID" id="85350840"/>
<sequence length="266" mass="30725">MSSQNPSLPSLSNSNARLLIADGRSITTKGSSISPVIPFIPSYDRNAVAFRAAREATRILREQGYTFAIFGSLACYLYGNNRIPNDVDIVISSYACDPEAIKTLLVAANPELFYLVPSKSPQSSWNVLWYCDRRDKNKEKTKVDILRAGTHQLPILFSEAIVDKQGLPVVPISMLLLHKLKGWRDRMDSPEERHRRKYHSDARDVLSLLVIIVQGMNKQERKDATWWRNFSLERFDDVFRYETDQRVTDFFYRFPESGEMWRILGW</sequence>
<evidence type="ECO:0000313" key="1">
    <source>
        <dbReference type="EMBL" id="KAK0462279.1"/>
    </source>
</evidence>
<accession>A0AA39NAZ3</accession>
<dbReference type="Proteomes" id="UP001175211">
    <property type="component" value="Unassembled WGS sequence"/>
</dbReference>
<dbReference type="RefSeq" id="XP_060333891.1">
    <property type="nucleotide sequence ID" value="XM_060467292.1"/>
</dbReference>
<dbReference type="SUPFAM" id="SSF81301">
    <property type="entry name" value="Nucleotidyltransferase"/>
    <property type="match status" value="1"/>
</dbReference>
<evidence type="ECO:0000313" key="2">
    <source>
        <dbReference type="Proteomes" id="UP001175211"/>
    </source>
</evidence>
<comment type="caution">
    <text evidence="1">The sequence shown here is derived from an EMBL/GenBank/DDBJ whole genome shotgun (WGS) entry which is preliminary data.</text>
</comment>